<dbReference type="EMBL" id="LATX01002051">
    <property type="protein sequence ID" value="KTB34671.1"/>
    <property type="molecule type" value="Genomic_DNA"/>
</dbReference>
<dbReference type="AlphaFoldDB" id="A0A0W0FE87"/>
<evidence type="ECO:0000313" key="3">
    <source>
        <dbReference type="Proteomes" id="UP000054988"/>
    </source>
</evidence>
<feature type="compositionally biased region" description="Acidic residues" evidence="1">
    <location>
        <begin position="1"/>
        <end position="18"/>
    </location>
</feature>
<feature type="region of interest" description="Disordered" evidence="1">
    <location>
        <begin position="1"/>
        <end position="20"/>
    </location>
</feature>
<gene>
    <name evidence="2" type="ORF">WG66_12743</name>
</gene>
<reference evidence="2 3" key="1">
    <citation type="submission" date="2015-12" db="EMBL/GenBank/DDBJ databases">
        <title>Draft genome sequence of Moniliophthora roreri, the causal agent of frosty pod rot of cacao.</title>
        <authorList>
            <person name="Aime M.C."/>
            <person name="Diaz-Valderrama J.R."/>
            <person name="Kijpornyongpan T."/>
            <person name="Phillips-Mora W."/>
        </authorList>
    </citation>
    <scope>NUCLEOTIDE SEQUENCE [LARGE SCALE GENOMIC DNA]</scope>
    <source>
        <strain evidence="2 3">MCA 2952</strain>
    </source>
</reference>
<comment type="caution">
    <text evidence="2">The sequence shown here is derived from an EMBL/GenBank/DDBJ whole genome shotgun (WGS) entry which is preliminary data.</text>
</comment>
<sequence>MTTIDRDEESEDASEDDTLNPVTHYANAEAMFTALCEQCHQGKTINFHGEYTLPVDALVSDKERVQIIMREAWQVTGYRFTVKYHPKMKTGHKTWAWCSQDADWKKVPKPKQGENKGNYAIKLITLWIRHHDKHVPYYDVGMPTKASQIICENLEWCTPSSLVPEIQAMHLNITTAQVHRAWALMSKELWKKDPRQIESARKLLKECQDIIDIFEIEKVPGVEQHVVIEIAMDATYNMNTLHLELYCIMAKYDNAGFPLSYCLQSTTVSAEPKKKIDVLECWTVHLHDRYHVNPKFVHLDKDLGEIGMACKVWLDAQILICGWHMNKAVKERISKAKLLTTLYKASDGPQTLSIH</sequence>
<name>A0A0W0FE87_MONRR</name>
<evidence type="ECO:0000256" key="1">
    <source>
        <dbReference type="SAM" id="MobiDB-lite"/>
    </source>
</evidence>
<protein>
    <recommendedName>
        <fullName evidence="4">MULE transposase domain-containing protein</fullName>
    </recommendedName>
</protein>
<organism evidence="2 3">
    <name type="scientific">Moniliophthora roreri</name>
    <name type="common">Frosty pod rot fungus</name>
    <name type="synonym">Monilia roreri</name>
    <dbReference type="NCBI Taxonomy" id="221103"/>
    <lineage>
        <taxon>Eukaryota</taxon>
        <taxon>Fungi</taxon>
        <taxon>Dikarya</taxon>
        <taxon>Basidiomycota</taxon>
        <taxon>Agaricomycotina</taxon>
        <taxon>Agaricomycetes</taxon>
        <taxon>Agaricomycetidae</taxon>
        <taxon>Agaricales</taxon>
        <taxon>Marasmiineae</taxon>
        <taxon>Marasmiaceae</taxon>
        <taxon>Moniliophthora</taxon>
    </lineage>
</organism>
<evidence type="ECO:0008006" key="4">
    <source>
        <dbReference type="Google" id="ProtNLM"/>
    </source>
</evidence>
<dbReference type="Proteomes" id="UP000054988">
    <property type="component" value="Unassembled WGS sequence"/>
</dbReference>
<proteinExistence type="predicted"/>
<accession>A0A0W0FE87</accession>
<evidence type="ECO:0000313" key="2">
    <source>
        <dbReference type="EMBL" id="KTB34671.1"/>
    </source>
</evidence>